<keyword evidence="1" id="KW-0472">Membrane</keyword>
<gene>
    <name evidence="2" type="ORF">CCAP1982_LOCUS12660</name>
</gene>
<feature type="transmembrane region" description="Helical" evidence="1">
    <location>
        <begin position="235"/>
        <end position="256"/>
    </location>
</feature>
<dbReference type="Proteomes" id="UP000606786">
    <property type="component" value="Unassembled WGS sequence"/>
</dbReference>
<accession>A0A811UZG4</accession>
<sequence>MAIIVEVRSVPRRFLTLVTDEKRPQLNTTTEYNDTSRLGYELDSLSTLFVFKCHWHLMAHNQVMESTGFPAQIAATAECTERSAGALGSNAIIPAHSVHRPQLQQHQRTPAPWLTGVGCMQIALSAPLNVSGANEVIKPHDILRAATATTDNGDWRDCSATTNVPPPALHHRGIALCPAPCDWKGKRDTSVGWFRADLLNNQSPLPTTSSYCIGLLCCNACPFLPSPSYRLWSEIFVIDTVGVYHILIVCLQIYIIGAF</sequence>
<keyword evidence="1" id="KW-0812">Transmembrane</keyword>
<dbReference type="EMBL" id="CAJHJT010000034">
    <property type="protein sequence ID" value="CAD7004240.1"/>
    <property type="molecule type" value="Genomic_DNA"/>
</dbReference>
<protein>
    <submittedName>
        <fullName evidence="2">(Mediterranean fruit fly) hypothetical protein</fullName>
    </submittedName>
</protein>
<evidence type="ECO:0000313" key="3">
    <source>
        <dbReference type="Proteomes" id="UP000606786"/>
    </source>
</evidence>
<keyword evidence="1" id="KW-1133">Transmembrane helix</keyword>
<comment type="caution">
    <text evidence="2">The sequence shown here is derived from an EMBL/GenBank/DDBJ whole genome shotgun (WGS) entry which is preliminary data.</text>
</comment>
<organism evidence="2 3">
    <name type="scientific">Ceratitis capitata</name>
    <name type="common">Mediterranean fruit fly</name>
    <name type="synonym">Tephritis capitata</name>
    <dbReference type="NCBI Taxonomy" id="7213"/>
    <lineage>
        <taxon>Eukaryota</taxon>
        <taxon>Metazoa</taxon>
        <taxon>Ecdysozoa</taxon>
        <taxon>Arthropoda</taxon>
        <taxon>Hexapoda</taxon>
        <taxon>Insecta</taxon>
        <taxon>Pterygota</taxon>
        <taxon>Neoptera</taxon>
        <taxon>Endopterygota</taxon>
        <taxon>Diptera</taxon>
        <taxon>Brachycera</taxon>
        <taxon>Muscomorpha</taxon>
        <taxon>Tephritoidea</taxon>
        <taxon>Tephritidae</taxon>
        <taxon>Ceratitis</taxon>
        <taxon>Ceratitis</taxon>
    </lineage>
</organism>
<dbReference type="AlphaFoldDB" id="A0A811UZG4"/>
<reference evidence="2" key="1">
    <citation type="submission" date="2020-11" db="EMBL/GenBank/DDBJ databases">
        <authorList>
            <person name="Whitehead M."/>
        </authorList>
    </citation>
    <scope>NUCLEOTIDE SEQUENCE</scope>
    <source>
        <strain evidence="2">EGII</strain>
    </source>
</reference>
<evidence type="ECO:0000256" key="1">
    <source>
        <dbReference type="SAM" id="Phobius"/>
    </source>
</evidence>
<name>A0A811UZG4_CERCA</name>
<evidence type="ECO:0000313" key="2">
    <source>
        <dbReference type="EMBL" id="CAD7004240.1"/>
    </source>
</evidence>
<proteinExistence type="predicted"/>
<keyword evidence="3" id="KW-1185">Reference proteome</keyword>